<name>A0A4U0XST8_9PEZI</name>
<dbReference type="Pfam" id="PF02847">
    <property type="entry name" value="MA3"/>
    <property type="match status" value="1"/>
</dbReference>
<dbReference type="EMBL" id="NAJQ01000084">
    <property type="protein sequence ID" value="TKA79697.1"/>
    <property type="molecule type" value="Genomic_DNA"/>
</dbReference>
<dbReference type="SMART" id="SM00544">
    <property type="entry name" value="MA3"/>
    <property type="match status" value="1"/>
</dbReference>
<keyword evidence="4" id="KW-0539">Nucleus</keyword>
<evidence type="ECO:0000259" key="5">
    <source>
        <dbReference type="PROSITE" id="PS51366"/>
    </source>
</evidence>
<keyword evidence="7" id="KW-1185">Reference proteome</keyword>
<comment type="caution">
    <text evidence="6">The sequence shown here is derived from an EMBL/GenBank/DDBJ whole genome shotgun (WGS) entry which is preliminary data.</text>
</comment>
<gene>
    <name evidence="6" type="ORF">B0A55_04090</name>
</gene>
<evidence type="ECO:0000256" key="1">
    <source>
        <dbReference type="ARBA" id="ARBA00004123"/>
    </source>
</evidence>
<dbReference type="SUPFAM" id="SSF51905">
    <property type="entry name" value="FAD/NAD(P)-binding domain"/>
    <property type="match status" value="1"/>
</dbReference>
<dbReference type="PANTHER" id="PTHR18034:SF3">
    <property type="entry name" value="PRE-MRNA-SPLICING FACTOR CWC22 HOMOLOG"/>
    <property type="match status" value="1"/>
</dbReference>
<dbReference type="GO" id="GO:0071013">
    <property type="term" value="C:catalytic step 2 spliceosome"/>
    <property type="evidence" value="ECO:0007669"/>
    <property type="project" value="TreeGrafter"/>
</dbReference>
<reference evidence="6 7" key="1">
    <citation type="submission" date="2017-03" db="EMBL/GenBank/DDBJ databases">
        <title>Genomes of endolithic fungi from Antarctica.</title>
        <authorList>
            <person name="Coleine C."/>
            <person name="Masonjones S."/>
            <person name="Stajich J.E."/>
        </authorList>
    </citation>
    <scope>NUCLEOTIDE SEQUENCE [LARGE SCALE GENOMIC DNA]</scope>
    <source>
        <strain evidence="6 7">CCFEE 5184</strain>
    </source>
</reference>
<sequence>MRTVAADDVQNAGLTQFSAELRLMIYDMLLIDLRSYARLRKRAPTFTCTFLRINREIYEEVSEAFYSSEDFNMEIQGHFREDNTKGCVDFMQRSMDLRGVGQATWLPLVLRRIRHLRLRIHTESHESAICDAQSNLHAVLARLGSHQHALRTLHISIDFTLTLGVYPKLKPQNISSSQVVRFLAAPVQSLSVFGLPGEPFKLTITGEEGQPLPEMSGQAMKTLLNRFNNGDLRPMIRYFRVLRVTLDVAEFVALGKFWSASARDVVRGLAGARIRHDNGMLKECHTALVATLVDHIHDSAGLARRDGEVKEIRLKLLEYVGYLKDSLLLAGLSPRPDITILDAAPTLNEAPRATHYGSPAIQLFRKAGILEEIRRDGYMPEKICWRKLNGERICGYDRSLLHDGGLDGDGLTVYWVGRLCALLEREVKKRTGVEVQWGHEVTSLKSGLDPRDTSASLEVEGPGGKMTTYTADYILMRINLPSGKEEELPSMIIECCSQERTYNKFFGLIGERFCKLNRLWKDLFEQMFAKYYDTIHRYETNRLRIIAQFFGHLLSSDAISWEMLHVIKLNEEDTTSSSRIFIKILIEDLAQGVGMKPLTEKLRSEDLAPAMAGMFPTDNPKDTRFSINFFTAIGMGQLTEGMREWLKNMPKPAPLRQPIAVRCEESIEIMDAAKKGRKRKQRDEVKIAVEEDQRGRKVFVALAPETKR</sequence>
<dbReference type="InterPro" id="IPR036188">
    <property type="entry name" value="FAD/NAD-bd_sf"/>
</dbReference>
<dbReference type="PANTHER" id="PTHR18034">
    <property type="entry name" value="CELL CYCLE CONTROL PROTEIN CWF22-RELATED"/>
    <property type="match status" value="1"/>
</dbReference>
<dbReference type="GO" id="GO:0000398">
    <property type="term" value="P:mRNA splicing, via spliceosome"/>
    <property type="evidence" value="ECO:0007669"/>
    <property type="project" value="TreeGrafter"/>
</dbReference>
<comment type="subcellular location">
    <subcellularLocation>
        <location evidence="1">Nucleus</location>
    </subcellularLocation>
</comment>
<dbReference type="AlphaFoldDB" id="A0A4U0XST8"/>
<dbReference type="GO" id="GO:0003723">
    <property type="term" value="F:RNA binding"/>
    <property type="evidence" value="ECO:0007669"/>
    <property type="project" value="TreeGrafter"/>
</dbReference>
<proteinExistence type="predicted"/>
<evidence type="ECO:0000256" key="4">
    <source>
        <dbReference type="ARBA" id="ARBA00023242"/>
    </source>
</evidence>
<accession>A0A4U0XST8</accession>
<keyword evidence="2" id="KW-0507">mRNA processing</keyword>
<evidence type="ECO:0000313" key="6">
    <source>
        <dbReference type="EMBL" id="TKA79697.1"/>
    </source>
</evidence>
<feature type="domain" description="MI" evidence="5">
    <location>
        <begin position="449"/>
        <end position="569"/>
    </location>
</feature>
<protein>
    <recommendedName>
        <fullName evidence="5">MI domain-containing protein</fullName>
    </recommendedName>
</protein>
<dbReference type="PROSITE" id="PS51366">
    <property type="entry name" value="MI"/>
    <property type="match status" value="1"/>
</dbReference>
<dbReference type="InterPro" id="IPR050781">
    <property type="entry name" value="CWC22_splicing_factor"/>
</dbReference>
<evidence type="ECO:0000256" key="3">
    <source>
        <dbReference type="ARBA" id="ARBA00023187"/>
    </source>
</evidence>
<dbReference type="OrthoDB" id="2096480at2759"/>
<dbReference type="STRING" id="329884.A0A4U0XST8"/>
<evidence type="ECO:0000313" key="7">
    <source>
        <dbReference type="Proteomes" id="UP000309340"/>
    </source>
</evidence>
<dbReference type="Proteomes" id="UP000309340">
    <property type="component" value="Unassembled WGS sequence"/>
</dbReference>
<evidence type="ECO:0000256" key="2">
    <source>
        <dbReference type="ARBA" id="ARBA00022664"/>
    </source>
</evidence>
<dbReference type="Gene3D" id="3.50.50.60">
    <property type="entry name" value="FAD/NAD(P)-binding domain"/>
    <property type="match status" value="1"/>
</dbReference>
<organism evidence="6 7">
    <name type="scientific">Friedmanniomyces simplex</name>
    <dbReference type="NCBI Taxonomy" id="329884"/>
    <lineage>
        <taxon>Eukaryota</taxon>
        <taxon>Fungi</taxon>
        <taxon>Dikarya</taxon>
        <taxon>Ascomycota</taxon>
        <taxon>Pezizomycotina</taxon>
        <taxon>Dothideomycetes</taxon>
        <taxon>Dothideomycetidae</taxon>
        <taxon>Mycosphaerellales</taxon>
        <taxon>Teratosphaeriaceae</taxon>
        <taxon>Friedmanniomyces</taxon>
    </lineage>
</organism>
<keyword evidence="3" id="KW-0508">mRNA splicing</keyword>
<dbReference type="InterPro" id="IPR003891">
    <property type="entry name" value="Initiation_fac_eIF4g_MI"/>
</dbReference>